<dbReference type="Proteomes" id="UP000234748">
    <property type="component" value="Unassembled WGS sequence"/>
</dbReference>
<evidence type="ECO:0000256" key="1">
    <source>
        <dbReference type="SAM" id="Coils"/>
    </source>
</evidence>
<feature type="coiled-coil region" evidence="1">
    <location>
        <begin position="30"/>
        <end position="79"/>
    </location>
</feature>
<proteinExistence type="predicted"/>
<accession>A0A2N5M226</accession>
<keyword evidence="2" id="KW-1133">Transmembrane helix</keyword>
<sequence>MDQLLLDYAKEGIFLALFLYLLIWTIPRMKQEFKQEMKEMESRYITEIEKIEKRHIEEMEKLEKKAEERESELMKLLNMFEDKYDILTYKAEEILKKVQS</sequence>
<keyword evidence="4" id="KW-1185">Reference proteome</keyword>
<evidence type="ECO:0000256" key="2">
    <source>
        <dbReference type="SAM" id="Phobius"/>
    </source>
</evidence>
<name>A0A2N5M226_9BACI</name>
<keyword evidence="1" id="KW-0175">Coiled coil</keyword>
<comment type="caution">
    <text evidence="3">The sequence shown here is derived from an EMBL/GenBank/DDBJ whole genome shotgun (WGS) entry which is preliminary data.</text>
</comment>
<organism evidence="3 4">
    <name type="scientific">Peribacillus deserti</name>
    <dbReference type="NCBI Taxonomy" id="673318"/>
    <lineage>
        <taxon>Bacteria</taxon>
        <taxon>Bacillati</taxon>
        <taxon>Bacillota</taxon>
        <taxon>Bacilli</taxon>
        <taxon>Bacillales</taxon>
        <taxon>Bacillaceae</taxon>
        <taxon>Peribacillus</taxon>
    </lineage>
</organism>
<reference evidence="3 4" key="1">
    <citation type="submission" date="2017-11" db="EMBL/GenBank/DDBJ databases">
        <title>Comparitive Functional Genomics of Dry Heat Resistant strains isolated from the Viking Spacecraft.</title>
        <authorList>
            <person name="Seuylemezian A."/>
            <person name="Cooper K."/>
            <person name="Vaishampayan P."/>
        </authorList>
    </citation>
    <scope>NUCLEOTIDE SEQUENCE [LARGE SCALE GENOMIC DNA]</scope>
    <source>
        <strain evidence="3 4">V1-29</strain>
    </source>
</reference>
<gene>
    <name evidence="3" type="ORF">CUU66_18505</name>
</gene>
<dbReference type="AlphaFoldDB" id="A0A2N5M226"/>
<feature type="transmembrane region" description="Helical" evidence="2">
    <location>
        <begin position="12"/>
        <end position="29"/>
    </location>
</feature>
<dbReference type="RefSeq" id="WP_101644884.1">
    <property type="nucleotide sequence ID" value="NZ_PGUY01000061.1"/>
</dbReference>
<keyword evidence="2" id="KW-0472">Membrane</keyword>
<evidence type="ECO:0000313" key="4">
    <source>
        <dbReference type="Proteomes" id="UP000234748"/>
    </source>
</evidence>
<keyword evidence="2" id="KW-0812">Transmembrane</keyword>
<dbReference type="EMBL" id="PGUY01000061">
    <property type="protein sequence ID" value="PLT28434.1"/>
    <property type="molecule type" value="Genomic_DNA"/>
</dbReference>
<evidence type="ECO:0000313" key="3">
    <source>
        <dbReference type="EMBL" id="PLT28434.1"/>
    </source>
</evidence>
<protein>
    <submittedName>
        <fullName evidence="3">Uncharacterized protein</fullName>
    </submittedName>
</protein>